<comment type="similarity">
    <text evidence="5">Belongs to the aldehyde dehydrogenase family.</text>
</comment>
<reference evidence="7 8" key="1">
    <citation type="submission" date="2016-03" db="EMBL/GenBank/DDBJ databases">
        <authorList>
            <person name="Ploux O."/>
        </authorList>
    </citation>
    <scope>NUCLEOTIDE SEQUENCE [LARGE SCALE GENOMIC DNA]</scope>
    <source>
        <strain evidence="7 8">BER2</strain>
    </source>
</reference>
<evidence type="ECO:0000256" key="3">
    <source>
        <dbReference type="ARBA" id="ARBA00023027"/>
    </source>
</evidence>
<evidence type="ECO:0000256" key="4">
    <source>
        <dbReference type="PROSITE-ProRule" id="PRU10007"/>
    </source>
</evidence>
<dbReference type="PROSITE" id="PS00070">
    <property type="entry name" value="ALDEHYDE_DEHYDR_CYS"/>
    <property type="match status" value="1"/>
</dbReference>
<dbReference type="InterPro" id="IPR015590">
    <property type="entry name" value="Aldehyde_DH_dom"/>
</dbReference>
<name>A0A150WCC3_BDEBC</name>
<comment type="caution">
    <text evidence="7">The sequence shown here is derived from an EMBL/GenBank/DDBJ whole genome shotgun (WGS) entry which is preliminary data.</text>
</comment>
<keyword evidence="1" id="KW-0056">Arginine metabolism</keyword>
<feature type="domain" description="Aldehyde dehydrogenase" evidence="6">
    <location>
        <begin position="27"/>
        <end position="479"/>
    </location>
</feature>
<protein>
    <submittedName>
        <fullName evidence="7">N-succinylglutamate 5-semialdehyde dehydrogenase</fullName>
    </submittedName>
</protein>
<gene>
    <name evidence="7" type="ORF">AZI85_12025</name>
</gene>
<keyword evidence="2 5" id="KW-0560">Oxidoreductase</keyword>
<keyword evidence="3" id="KW-0520">NAD</keyword>
<dbReference type="GO" id="GO:0006527">
    <property type="term" value="P:L-arginine catabolic process"/>
    <property type="evidence" value="ECO:0007669"/>
    <property type="project" value="InterPro"/>
</dbReference>
<proteinExistence type="inferred from homology"/>
<dbReference type="Gene3D" id="3.40.605.10">
    <property type="entry name" value="Aldehyde Dehydrogenase, Chain A, domain 1"/>
    <property type="match status" value="1"/>
</dbReference>
<evidence type="ECO:0000256" key="1">
    <source>
        <dbReference type="ARBA" id="ARBA00022503"/>
    </source>
</evidence>
<accession>A0A150WCC3</accession>
<dbReference type="CDD" id="cd07095">
    <property type="entry name" value="ALDH_SGSD_AstD"/>
    <property type="match status" value="1"/>
</dbReference>
<dbReference type="SUPFAM" id="SSF53720">
    <property type="entry name" value="ALDH-like"/>
    <property type="match status" value="1"/>
</dbReference>
<dbReference type="AlphaFoldDB" id="A0A150WCC3"/>
<dbReference type="InterPro" id="IPR029510">
    <property type="entry name" value="Ald_DH_CS_GLU"/>
</dbReference>
<dbReference type="PROSITE" id="PS00687">
    <property type="entry name" value="ALDEHYDE_DEHYDR_GLU"/>
    <property type="match status" value="1"/>
</dbReference>
<evidence type="ECO:0000313" key="8">
    <source>
        <dbReference type="Proteomes" id="UP000075391"/>
    </source>
</evidence>
<dbReference type="OrthoDB" id="5287617at2"/>
<feature type="active site" evidence="4">
    <location>
        <position position="257"/>
    </location>
</feature>
<dbReference type="InterPro" id="IPR017649">
    <property type="entry name" value="SuccinylGlu_semiald_DH_AstD"/>
</dbReference>
<sequence length="505" mass="56037">MNTTLFDVQYKGDFINNRFVPVTKGDGEFKDISPSDLNDLVMTVPFKHDHIDEACVAAKKAYPGWATLPMNERKSYLMRLKELFDAHAEQMAQIISRDTGKPSWEAMTEAKALGAKIDITLNHSLALIADERIPNALPQVEGVIRHRSRGVMAVVGPFNFPAHLPNGHIIPALIAGNTVVFKPSEQTPAVGQFMAELFEKAQFPPGVFNLVQGDGAAGGRLVANEHVDGILFTGSYEVGLKIKQETLTHYWKILALEMGGKNATVVWEDADLDKAVYESLVGAYMTAGQRCSCTSRIILHPKIAEEFTERFYQAAKKLTIGHWKENTFMGPLINAAAVEKYIRFQEIANRENAESLMRGKLLDLKHKGYYVTPSIHLVKKFDANSVYQKSEIFGPNVAIYQTDDWNHAMEIVNSIGYGLVMALFSKDKALYEDALFKARVGLLNWNRTTNGASSRLPFGGFGKSGNDRPSAHFAIQYCTMPVASLEDPTAFDPTKVLPGMNLDMK</sequence>
<dbReference type="Proteomes" id="UP000075391">
    <property type="component" value="Unassembled WGS sequence"/>
</dbReference>
<dbReference type="InterPro" id="IPR016163">
    <property type="entry name" value="Ald_DH_C"/>
</dbReference>
<dbReference type="Pfam" id="PF00171">
    <property type="entry name" value="Aldedh"/>
    <property type="match status" value="1"/>
</dbReference>
<organism evidence="7 8">
    <name type="scientific">Bdellovibrio bacteriovorus</name>
    <dbReference type="NCBI Taxonomy" id="959"/>
    <lineage>
        <taxon>Bacteria</taxon>
        <taxon>Pseudomonadati</taxon>
        <taxon>Bdellovibrionota</taxon>
        <taxon>Bdellovibrionia</taxon>
        <taxon>Bdellovibrionales</taxon>
        <taxon>Pseudobdellovibrionaceae</taxon>
        <taxon>Bdellovibrio</taxon>
    </lineage>
</organism>
<dbReference type="GO" id="GO:0043824">
    <property type="term" value="F:succinylglutamate-semialdehyde dehydrogenase activity"/>
    <property type="evidence" value="ECO:0007669"/>
    <property type="project" value="InterPro"/>
</dbReference>
<evidence type="ECO:0000313" key="7">
    <source>
        <dbReference type="EMBL" id="KYG60714.1"/>
    </source>
</evidence>
<dbReference type="PANTHER" id="PTHR11699">
    <property type="entry name" value="ALDEHYDE DEHYDROGENASE-RELATED"/>
    <property type="match status" value="1"/>
</dbReference>
<dbReference type="RefSeq" id="WP_063244977.1">
    <property type="nucleotide sequence ID" value="NZ_CP168967.1"/>
</dbReference>
<evidence type="ECO:0000256" key="2">
    <source>
        <dbReference type="ARBA" id="ARBA00023002"/>
    </source>
</evidence>
<dbReference type="EMBL" id="LUKF01000019">
    <property type="protein sequence ID" value="KYG60714.1"/>
    <property type="molecule type" value="Genomic_DNA"/>
</dbReference>
<dbReference type="InterPro" id="IPR016160">
    <property type="entry name" value="Ald_DH_CS_CYS"/>
</dbReference>
<dbReference type="Gene3D" id="3.40.309.10">
    <property type="entry name" value="Aldehyde Dehydrogenase, Chain A, domain 2"/>
    <property type="match status" value="1"/>
</dbReference>
<dbReference type="InterPro" id="IPR016161">
    <property type="entry name" value="Ald_DH/histidinol_DH"/>
</dbReference>
<dbReference type="InterPro" id="IPR016162">
    <property type="entry name" value="Ald_DH_N"/>
</dbReference>
<evidence type="ECO:0000259" key="6">
    <source>
        <dbReference type="Pfam" id="PF00171"/>
    </source>
</evidence>
<evidence type="ECO:0000256" key="5">
    <source>
        <dbReference type="RuleBase" id="RU003345"/>
    </source>
</evidence>